<dbReference type="RefSeq" id="WP_117473282.1">
    <property type="nucleotide sequence ID" value="NZ_WMZL01000030.1"/>
</dbReference>
<evidence type="ECO:0000313" key="3">
    <source>
        <dbReference type="EMBL" id="MTS53149.1"/>
    </source>
</evidence>
<sequence length="377" mass="44832">MSLRAAIKGSAIGSVIWPFLHDEKAKYYQRKTDRECRKACREIKKASSDIPHIFFCGVCETSNMGDMAQTYCTYEWLKKNYPGYQIFECKTTFLYDYSDKKMVRLMKEKMRDDDIVFFQSGYNTHDLGGREDLMHQLIMTEFPKTEMIMLPQTVFFKSETRREQAARVYNDHHKLLFFARDPVSEQYARNMFPDIHVELYPDIVTSLIGRFPVKENKREGIWLCRRNDVEQFYKEEDYARFTEVLSKWGRVTVGDTIVTASPKEIRKNLLKAVGDMVNTFAKYKLIVTDKYHGLIFSLVSNTPVIVLRTKDHKVTSGYEWFCRIFPDRVFFANDEDELIARVDEVLKKPYYNRLDDYFAREYYDKMKDHIEEWENVN</sequence>
<dbReference type="EMBL" id="WMZU01000035">
    <property type="protein sequence ID" value="MTS28723.1"/>
    <property type="molecule type" value="Genomic_DNA"/>
</dbReference>
<evidence type="ECO:0000313" key="4">
    <source>
        <dbReference type="Proteomes" id="UP000449193"/>
    </source>
</evidence>
<accession>A0A6I3QBC9</accession>
<protein>
    <recommendedName>
        <fullName evidence="1">Polysaccharide pyruvyl transferase domain-containing protein</fullName>
    </recommendedName>
</protein>
<evidence type="ECO:0000313" key="5">
    <source>
        <dbReference type="Proteomes" id="UP000472755"/>
    </source>
</evidence>
<dbReference type="AlphaFoldDB" id="A0A6I3QBC9"/>
<proteinExistence type="predicted"/>
<dbReference type="Pfam" id="PF04230">
    <property type="entry name" value="PS_pyruv_trans"/>
    <property type="match status" value="1"/>
</dbReference>
<dbReference type="Proteomes" id="UP000472755">
    <property type="component" value="Unassembled WGS sequence"/>
</dbReference>
<dbReference type="Proteomes" id="UP000449193">
    <property type="component" value="Unassembled WGS sequence"/>
</dbReference>
<reference evidence="4 5" key="1">
    <citation type="journal article" date="2019" name="Nat. Med.">
        <title>A library of human gut bacterial isolates paired with longitudinal multiomics data enables mechanistic microbiome research.</title>
        <authorList>
            <person name="Poyet M."/>
            <person name="Groussin M."/>
            <person name="Gibbons S.M."/>
            <person name="Avila-Pacheco J."/>
            <person name="Jiang X."/>
            <person name="Kearney S.M."/>
            <person name="Perrotta A.R."/>
            <person name="Berdy B."/>
            <person name="Zhao S."/>
            <person name="Lieberman T.D."/>
            <person name="Swanson P.K."/>
            <person name="Smith M."/>
            <person name="Roesemann S."/>
            <person name="Alexander J.E."/>
            <person name="Rich S.A."/>
            <person name="Livny J."/>
            <person name="Vlamakis H."/>
            <person name="Clish C."/>
            <person name="Bullock K."/>
            <person name="Deik A."/>
            <person name="Scott J."/>
            <person name="Pierce K.A."/>
            <person name="Xavier R.J."/>
            <person name="Alm E.J."/>
        </authorList>
    </citation>
    <scope>NUCLEOTIDE SEQUENCE [LARGE SCALE GENOMIC DNA]</scope>
    <source>
        <strain evidence="2 5">BIOML-A4</strain>
        <strain evidence="3 4">BIOML-A7</strain>
    </source>
</reference>
<gene>
    <name evidence="3" type="ORF">GMD52_16660</name>
    <name evidence="2" type="ORF">GMD59_15725</name>
</gene>
<name>A0A6I3QBC9_9FIRM</name>
<organism evidence="2 5">
    <name type="scientific">Ruthenibacterium lactatiformans</name>
    <dbReference type="NCBI Taxonomy" id="1550024"/>
    <lineage>
        <taxon>Bacteria</taxon>
        <taxon>Bacillati</taxon>
        <taxon>Bacillota</taxon>
        <taxon>Clostridia</taxon>
        <taxon>Eubacteriales</taxon>
        <taxon>Oscillospiraceae</taxon>
        <taxon>Ruthenibacterium</taxon>
    </lineage>
</organism>
<evidence type="ECO:0000259" key="1">
    <source>
        <dbReference type="Pfam" id="PF04230"/>
    </source>
</evidence>
<dbReference type="EMBL" id="WMZR01000037">
    <property type="protein sequence ID" value="MTS53149.1"/>
    <property type="molecule type" value="Genomic_DNA"/>
</dbReference>
<evidence type="ECO:0000313" key="2">
    <source>
        <dbReference type="EMBL" id="MTS28723.1"/>
    </source>
</evidence>
<comment type="caution">
    <text evidence="2">The sequence shown here is derived from an EMBL/GenBank/DDBJ whole genome shotgun (WGS) entry which is preliminary data.</text>
</comment>
<feature type="domain" description="Polysaccharide pyruvyl transferase" evidence="1">
    <location>
        <begin position="63"/>
        <end position="309"/>
    </location>
</feature>
<dbReference type="InterPro" id="IPR007345">
    <property type="entry name" value="Polysacch_pyruvyl_Trfase"/>
</dbReference>